<reference evidence="9" key="1">
    <citation type="submission" date="2016-03" db="EMBL/GenBank/DDBJ databases">
        <title>Mechanisms controlling the formation of the plant cell surface in tip-growing cells are functionally conserved among land plants.</title>
        <authorList>
            <person name="Honkanen S."/>
            <person name="Jones V.A."/>
            <person name="Morieri G."/>
            <person name="Champion C."/>
            <person name="Hetherington A.J."/>
            <person name="Kelly S."/>
            <person name="Saint-Marcoux D."/>
            <person name="Proust H."/>
            <person name="Prescott H."/>
            <person name="Dolan L."/>
        </authorList>
    </citation>
    <scope>NUCLEOTIDE SEQUENCE [LARGE SCALE GENOMIC DNA]</scope>
    <source>
        <tissue evidence="9">Whole gametophyte</tissue>
    </source>
</reference>
<dbReference type="InterPro" id="IPR027806">
    <property type="entry name" value="HARBI1_dom"/>
</dbReference>
<evidence type="ECO:0000313" key="9">
    <source>
        <dbReference type="EMBL" id="OAE29597.1"/>
    </source>
</evidence>
<dbReference type="GO" id="GO:0004518">
    <property type="term" value="F:nuclease activity"/>
    <property type="evidence" value="ECO:0007669"/>
    <property type="project" value="UniProtKB-KW"/>
</dbReference>
<dbReference type="Pfam" id="PF13359">
    <property type="entry name" value="DDE_Tnp_4"/>
    <property type="match status" value="1"/>
</dbReference>
<keyword evidence="10" id="KW-1185">Reference proteome</keyword>
<evidence type="ECO:0000256" key="6">
    <source>
        <dbReference type="ARBA" id="ARBA00022801"/>
    </source>
</evidence>
<evidence type="ECO:0000256" key="4">
    <source>
        <dbReference type="ARBA" id="ARBA00022722"/>
    </source>
</evidence>
<accession>A0A176W945</accession>
<protein>
    <recommendedName>
        <fullName evidence="8">DDE Tnp4 domain-containing protein</fullName>
    </recommendedName>
</protein>
<keyword evidence="4" id="KW-0540">Nuclease</keyword>
<comment type="caution">
    <text evidence="9">The sequence shown here is derived from an EMBL/GenBank/DDBJ whole genome shotgun (WGS) entry which is preliminary data.</text>
</comment>
<gene>
    <name evidence="9" type="ORF">AXG93_4003s1180</name>
</gene>
<dbReference type="EMBL" id="LVLJ01001437">
    <property type="protein sequence ID" value="OAE29597.1"/>
    <property type="molecule type" value="Genomic_DNA"/>
</dbReference>
<comment type="similarity">
    <text evidence="3">Belongs to the HARBI1 family.</text>
</comment>
<feature type="domain" description="DDE Tnp4" evidence="8">
    <location>
        <begin position="180"/>
        <end position="347"/>
    </location>
</feature>
<evidence type="ECO:0000256" key="3">
    <source>
        <dbReference type="ARBA" id="ARBA00006958"/>
    </source>
</evidence>
<evidence type="ECO:0000313" key="10">
    <source>
        <dbReference type="Proteomes" id="UP000077202"/>
    </source>
</evidence>
<dbReference type="GO" id="GO:0046872">
    <property type="term" value="F:metal ion binding"/>
    <property type="evidence" value="ECO:0007669"/>
    <property type="project" value="UniProtKB-KW"/>
</dbReference>
<evidence type="ECO:0000256" key="1">
    <source>
        <dbReference type="ARBA" id="ARBA00001968"/>
    </source>
</evidence>
<proteinExistence type="inferred from homology"/>
<evidence type="ECO:0000256" key="7">
    <source>
        <dbReference type="ARBA" id="ARBA00023242"/>
    </source>
</evidence>
<dbReference type="AlphaFoldDB" id="A0A176W945"/>
<comment type="subcellular location">
    <subcellularLocation>
        <location evidence="2">Nucleus</location>
    </subcellularLocation>
</comment>
<dbReference type="PANTHER" id="PTHR22930">
    <property type="match status" value="1"/>
</dbReference>
<organism evidence="9 10">
    <name type="scientific">Marchantia polymorpha subsp. ruderalis</name>
    <dbReference type="NCBI Taxonomy" id="1480154"/>
    <lineage>
        <taxon>Eukaryota</taxon>
        <taxon>Viridiplantae</taxon>
        <taxon>Streptophyta</taxon>
        <taxon>Embryophyta</taxon>
        <taxon>Marchantiophyta</taxon>
        <taxon>Marchantiopsida</taxon>
        <taxon>Marchantiidae</taxon>
        <taxon>Marchantiales</taxon>
        <taxon>Marchantiaceae</taxon>
        <taxon>Marchantia</taxon>
    </lineage>
</organism>
<comment type="cofactor">
    <cofactor evidence="1">
        <name>a divalent metal cation</name>
        <dbReference type="ChEBI" id="CHEBI:60240"/>
    </cofactor>
</comment>
<keyword evidence="5" id="KW-0479">Metal-binding</keyword>
<keyword evidence="6" id="KW-0378">Hydrolase</keyword>
<dbReference type="GO" id="GO:0016787">
    <property type="term" value="F:hydrolase activity"/>
    <property type="evidence" value="ECO:0007669"/>
    <property type="project" value="UniProtKB-KW"/>
</dbReference>
<evidence type="ECO:0000256" key="5">
    <source>
        <dbReference type="ARBA" id="ARBA00022723"/>
    </source>
</evidence>
<keyword evidence="7" id="KW-0539">Nucleus</keyword>
<dbReference type="PANTHER" id="PTHR22930:SF287">
    <property type="entry name" value="NUCLEASE HARBI1 ISOFORM X1"/>
    <property type="match status" value="1"/>
</dbReference>
<dbReference type="InterPro" id="IPR045249">
    <property type="entry name" value="HARBI1-like"/>
</dbReference>
<evidence type="ECO:0000256" key="2">
    <source>
        <dbReference type="ARBA" id="ARBA00004123"/>
    </source>
</evidence>
<dbReference type="Proteomes" id="UP000077202">
    <property type="component" value="Unassembled WGS sequence"/>
</dbReference>
<sequence length="474" mass="53409">MASMASLETPTAAIFVVLVAAYYGSVCNSNNNKKLWKIPRQNTYWDMVQERTWSTDERVRDSHWHAQYRMSYRAFQTLLGELTPFIERSNNTVRDPIEIDRAVAMVLHRLAFGLPPSTISNLYNVGPSTVTEYTKQITDILASKNKLYSKFVCIPTGTKLANNIAKFQKLTNIPNICGAIDGTHIKLWRKPRLQDTPKFYWNNKKFYSVLLQGVCDADKVFWDVCCNAPGGLHDAIHLRSSSLWLKLKEGRVLEQPVAQVSTRPIRPFLVGDTDYPIMPFLITPFSPARNSQSSALQNDFDAELNKAHLCIESAFGILKKRWGILTNLNIGLQYAPQVVIACCVLHNFCQLAGEREPDDHTDMHLNNDNSYVPPPDESERLAGIAGRADRAALFRDWAERRFHCVPTKMAHELLIGTSSHSITRNFTLGLAINLEDVKEPEAGSPKLYGLISSYPQGHMVITIARLCACLIKTI</sequence>
<dbReference type="GO" id="GO:0005634">
    <property type="term" value="C:nucleus"/>
    <property type="evidence" value="ECO:0007669"/>
    <property type="project" value="UniProtKB-SubCell"/>
</dbReference>
<name>A0A176W945_MARPO</name>
<evidence type="ECO:0000259" key="8">
    <source>
        <dbReference type="Pfam" id="PF13359"/>
    </source>
</evidence>